<reference evidence="1 2" key="1">
    <citation type="submission" date="2005-09" db="EMBL/GenBank/DDBJ databases">
        <authorList>
            <person name="Mural R.J."/>
            <person name="Li P.W."/>
            <person name="Adams M.D."/>
            <person name="Amanatides P.G."/>
            <person name="Baden-Tillson H."/>
            <person name="Barnstead M."/>
            <person name="Chin S.H."/>
            <person name="Dew I."/>
            <person name="Evans C.A."/>
            <person name="Ferriera S."/>
            <person name="Flanigan M."/>
            <person name="Fosler C."/>
            <person name="Glodek A."/>
            <person name="Gu Z."/>
            <person name="Holt R.A."/>
            <person name="Jennings D."/>
            <person name="Kraft C.L."/>
            <person name="Lu F."/>
            <person name="Nguyen T."/>
            <person name="Nusskern D.R."/>
            <person name="Pfannkoch C.M."/>
            <person name="Sitter C."/>
            <person name="Sutton G.G."/>
            <person name="Venter J.C."/>
            <person name="Wang Z."/>
            <person name="Woodage T."/>
            <person name="Zheng X.H."/>
            <person name="Zhong F."/>
        </authorList>
    </citation>
    <scope>NUCLEOTIDE SEQUENCE [LARGE SCALE GENOMIC DNA]</scope>
    <source>
        <strain>BN</strain>
        <strain evidence="2">Sprague-Dawley</strain>
    </source>
</reference>
<evidence type="ECO:0000313" key="2">
    <source>
        <dbReference type="Proteomes" id="UP000234681"/>
    </source>
</evidence>
<sequence length="55" mass="6170">MWLIYGADTRCECWESNPGPVQEQCVLSTTEPCLQANCQACLIESMMINIPAFDD</sequence>
<name>A6JV57_RAT</name>
<protein>
    <submittedName>
        <fullName evidence="1">RCG50068</fullName>
    </submittedName>
</protein>
<dbReference type="AlphaFoldDB" id="A6JV57"/>
<dbReference type="Proteomes" id="UP000234681">
    <property type="component" value="Chromosome 2"/>
</dbReference>
<organism evidence="1 2">
    <name type="scientific">Rattus norvegicus</name>
    <name type="common">Rat</name>
    <dbReference type="NCBI Taxonomy" id="10116"/>
    <lineage>
        <taxon>Eukaryota</taxon>
        <taxon>Metazoa</taxon>
        <taxon>Chordata</taxon>
        <taxon>Craniata</taxon>
        <taxon>Vertebrata</taxon>
        <taxon>Euteleostomi</taxon>
        <taxon>Mammalia</taxon>
        <taxon>Eutheria</taxon>
        <taxon>Euarchontoglires</taxon>
        <taxon>Glires</taxon>
        <taxon>Rodentia</taxon>
        <taxon>Myomorpha</taxon>
        <taxon>Muroidea</taxon>
        <taxon>Muridae</taxon>
        <taxon>Murinae</taxon>
        <taxon>Rattus</taxon>
    </lineage>
</organism>
<evidence type="ECO:0000313" key="1">
    <source>
        <dbReference type="EMBL" id="EDM14995.1"/>
    </source>
</evidence>
<accession>A6JV57</accession>
<gene>
    <name evidence="1" type="ORF">rCG_50068</name>
</gene>
<dbReference type="EMBL" id="CH474003">
    <property type="protein sequence ID" value="EDM14995.1"/>
    <property type="molecule type" value="Genomic_DNA"/>
</dbReference>
<proteinExistence type="predicted"/>